<dbReference type="AlphaFoldDB" id="A0A6A5SDQ1"/>
<feature type="compositionally biased region" description="Basic and acidic residues" evidence="1">
    <location>
        <begin position="184"/>
        <end position="198"/>
    </location>
</feature>
<keyword evidence="4" id="KW-1185">Reference proteome</keyword>
<feature type="transmembrane region" description="Helical" evidence="2">
    <location>
        <begin position="114"/>
        <end position="134"/>
    </location>
</feature>
<reference evidence="3" key="1">
    <citation type="journal article" date="2020" name="Stud. Mycol.">
        <title>101 Dothideomycetes genomes: a test case for predicting lifestyles and emergence of pathogens.</title>
        <authorList>
            <person name="Haridas S."/>
            <person name="Albert R."/>
            <person name="Binder M."/>
            <person name="Bloem J."/>
            <person name="Labutti K."/>
            <person name="Salamov A."/>
            <person name="Andreopoulos B."/>
            <person name="Baker S."/>
            <person name="Barry K."/>
            <person name="Bills G."/>
            <person name="Bluhm B."/>
            <person name="Cannon C."/>
            <person name="Castanera R."/>
            <person name="Culley D."/>
            <person name="Daum C."/>
            <person name="Ezra D."/>
            <person name="Gonzalez J."/>
            <person name="Henrissat B."/>
            <person name="Kuo A."/>
            <person name="Liang C."/>
            <person name="Lipzen A."/>
            <person name="Lutzoni F."/>
            <person name="Magnuson J."/>
            <person name="Mondo S."/>
            <person name="Nolan M."/>
            <person name="Ohm R."/>
            <person name="Pangilinan J."/>
            <person name="Park H.-J."/>
            <person name="Ramirez L."/>
            <person name="Alfaro M."/>
            <person name="Sun H."/>
            <person name="Tritt A."/>
            <person name="Yoshinaga Y."/>
            <person name="Zwiers L.-H."/>
            <person name="Turgeon B."/>
            <person name="Goodwin S."/>
            <person name="Spatafora J."/>
            <person name="Crous P."/>
            <person name="Grigoriev I."/>
        </authorList>
    </citation>
    <scope>NUCLEOTIDE SEQUENCE</scope>
    <source>
        <strain evidence="3">CBS 161.51</strain>
    </source>
</reference>
<sequence>MKVDFMSFFVTDLPASPLTWVPIFFVSFAGASLVAGIVALTISVPIVLVPSFVAQAAILYCTHYRPKEDIYATIANLESPQQQPGLSIIIALLCIVCFISFLRSEELWEQASRLAFYARIITATVLRMLVVFSAPRYEGKGMGTEIPLWLILESLCLVVEVLRDRKSMIHYESSRRVPHNNTPAKDERSFPFVDEKAGGDLVPTNEELE</sequence>
<dbReference type="EMBL" id="ML976129">
    <property type="protein sequence ID" value="KAF1937688.1"/>
    <property type="molecule type" value="Genomic_DNA"/>
</dbReference>
<evidence type="ECO:0000313" key="3">
    <source>
        <dbReference type="EMBL" id="KAF1937688.1"/>
    </source>
</evidence>
<name>A0A6A5SDQ1_9PLEO</name>
<protein>
    <submittedName>
        <fullName evidence="3">Uncharacterized protein</fullName>
    </submittedName>
</protein>
<evidence type="ECO:0000313" key="4">
    <source>
        <dbReference type="Proteomes" id="UP000800038"/>
    </source>
</evidence>
<dbReference type="OrthoDB" id="10592224at2759"/>
<organism evidence="3 4">
    <name type="scientific">Clathrospora elynae</name>
    <dbReference type="NCBI Taxonomy" id="706981"/>
    <lineage>
        <taxon>Eukaryota</taxon>
        <taxon>Fungi</taxon>
        <taxon>Dikarya</taxon>
        <taxon>Ascomycota</taxon>
        <taxon>Pezizomycotina</taxon>
        <taxon>Dothideomycetes</taxon>
        <taxon>Pleosporomycetidae</taxon>
        <taxon>Pleosporales</taxon>
        <taxon>Diademaceae</taxon>
        <taxon>Clathrospora</taxon>
    </lineage>
</organism>
<evidence type="ECO:0000256" key="2">
    <source>
        <dbReference type="SAM" id="Phobius"/>
    </source>
</evidence>
<feature type="non-terminal residue" evidence="3">
    <location>
        <position position="209"/>
    </location>
</feature>
<feature type="transmembrane region" description="Helical" evidence="2">
    <location>
        <begin position="20"/>
        <end position="40"/>
    </location>
</feature>
<proteinExistence type="predicted"/>
<evidence type="ECO:0000256" key="1">
    <source>
        <dbReference type="SAM" id="MobiDB-lite"/>
    </source>
</evidence>
<gene>
    <name evidence="3" type="ORF">EJ02DRAFT_515050</name>
</gene>
<feature type="transmembrane region" description="Helical" evidence="2">
    <location>
        <begin position="85"/>
        <end position="102"/>
    </location>
</feature>
<keyword evidence="2" id="KW-0472">Membrane</keyword>
<keyword evidence="2" id="KW-0812">Transmembrane</keyword>
<feature type="region of interest" description="Disordered" evidence="1">
    <location>
        <begin position="176"/>
        <end position="209"/>
    </location>
</feature>
<dbReference type="Proteomes" id="UP000800038">
    <property type="component" value="Unassembled WGS sequence"/>
</dbReference>
<keyword evidence="2" id="KW-1133">Transmembrane helix</keyword>
<accession>A0A6A5SDQ1</accession>